<sequence>MLLIRIFGNQLLFLIGLSYTNPTYAAAVQPAIPVFTFLFTVIMGIERVNLLRYEGLAKVGGTIVCVSGAILMVFYRGPALIGDEEMQNVAQIKISARGQQEASGWLINSLNNLGLDNFQLGVIFLIGNTCCMAAFLAIQVSNIFIIFIKGHFF</sequence>
<evidence type="ECO:0000256" key="5">
    <source>
        <dbReference type="SAM" id="SignalP"/>
    </source>
</evidence>
<feature type="signal peptide" evidence="5">
    <location>
        <begin position="1"/>
        <end position="25"/>
    </location>
</feature>
<organism evidence="6 7">
    <name type="scientific">Cajanus cajan</name>
    <name type="common">Pigeon pea</name>
    <name type="synonym">Cajanus indicus</name>
    <dbReference type="NCBI Taxonomy" id="3821"/>
    <lineage>
        <taxon>Eukaryota</taxon>
        <taxon>Viridiplantae</taxon>
        <taxon>Streptophyta</taxon>
        <taxon>Embryophyta</taxon>
        <taxon>Tracheophyta</taxon>
        <taxon>Spermatophyta</taxon>
        <taxon>Magnoliopsida</taxon>
        <taxon>eudicotyledons</taxon>
        <taxon>Gunneridae</taxon>
        <taxon>Pentapetalae</taxon>
        <taxon>rosids</taxon>
        <taxon>fabids</taxon>
        <taxon>Fabales</taxon>
        <taxon>Fabaceae</taxon>
        <taxon>Papilionoideae</taxon>
        <taxon>50 kb inversion clade</taxon>
        <taxon>NPAAA clade</taxon>
        <taxon>indigoferoid/millettioid clade</taxon>
        <taxon>Phaseoleae</taxon>
        <taxon>Cajanus</taxon>
    </lineage>
</organism>
<name>A0A151QUW9_CAJCA</name>
<feature type="transmembrane region" description="Helical" evidence="4">
    <location>
        <begin position="118"/>
        <end position="148"/>
    </location>
</feature>
<feature type="transmembrane region" description="Helical" evidence="4">
    <location>
        <begin position="24"/>
        <end position="44"/>
    </location>
</feature>
<keyword evidence="5" id="KW-0732">Signal</keyword>
<evidence type="ECO:0000256" key="1">
    <source>
        <dbReference type="ARBA" id="ARBA00022692"/>
    </source>
</evidence>
<evidence type="ECO:0000256" key="3">
    <source>
        <dbReference type="ARBA" id="ARBA00023136"/>
    </source>
</evidence>
<dbReference type="STRING" id="3821.A0A151QUW9"/>
<evidence type="ECO:0000256" key="2">
    <source>
        <dbReference type="ARBA" id="ARBA00022989"/>
    </source>
</evidence>
<keyword evidence="2 4" id="KW-1133">Transmembrane helix</keyword>
<feature type="chain" id="PRO_5007587539" evidence="5">
    <location>
        <begin position="26"/>
        <end position="153"/>
    </location>
</feature>
<gene>
    <name evidence="6" type="ORF">KK1_044930</name>
</gene>
<protein>
    <submittedName>
        <fullName evidence="6">Auxin-induced protein 5NG4</fullName>
    </submittedName>
</protein>
<reference evidence="6" key="1">
    <citation type="journal article" date="2012" name="Nat. Biotechnol.">
        <title>Draft genome sequence of pigeonpea (Cajanus cajan), an orphan legume crop of resource-poor farmers.</title>
        <authorList>
            <person name="Varshney R.K."/>
            <person name="Chen W."/>
            <person name="Li Y."/>
            <person name="Bharti A.K."/>
            <person name="Saxena R.K."/>
            <person name="Schlueter J.A."/>
            <person name="Donoghue M.T."/>
            <person name="Azam S."/>
            <person name="Fan G."/>
            <person name="Whaley A.M."/>
            <person name="Farmer A.D."/>
            <person name="Sheridan J."/>
            <person name="Iwata A."/>
            <person name="Tuteja R."/>
            <person name="Penmetsa R.V."/>
            <person name="Wu W."/>
            <person name="Upadhyaya H.D."/>
            <person name="Yang S.P."/>
            <person name="Shah T."/>
            <person name="Saxena K.B."/>
            <person name="Michael T."/>
            <person name="McCombie W.R."/>
            <person name="Yang B."/>
            <person name="Zhang G."/>
            <person name="Yang H."/>
            <person name="Wang J."/>
            <person name="Spillane C."/>
            <person name="Cook D.R."/>
            <person name="May G.D."/>
            <person name="Xu X."/>
            <person name="Jackson S.A."/>
        </authorList>
    </citation>
    <scope>NUCLEOTIDE SEQUENCE [LARGE SCALE GENOMIC DNA]</scope>
</reference>
<dbReference type="EMBL" id="KQ484675">
    <property type="protein sequence ID" value="KYP34141.1"/>
    <property type="molecule type" value="Genomic_DNA"/>
</dbReference>
<dbReference type="InterPro" id="IPR030184">
    <property type="entry name" value="WAT1-related"/>
</dbReference>
<evidence type="ECO:0000313" key="7">
    <source>
        <dbReference type="Proteomes" id="UP000075243"/>
    </source>
</evidence>
<dbReference type="GO" id="GO:0016020">
    <property type="term" value="C:membrane"/>
    <property type="evidence" value="ECO:0007669"/>
    <property type="project" value="InterPro"/>
</dbReference>
<keyword evidence="7" id="KW-1185">Reference proteome</keyword>
<dbReference type="OMA" id="IFIKGHF"/>
<proteinExistence type="predicted"/>
<evidence type="ECO:0000313" key="6">
    <source>
        <dbReference type="EMBL" id="KYP34141.1"/>
    </source>
</evidence>
<dbReference type="Gramene" id="C.cajan_40494.t">
    <property type="protein sequence ID" value="C.cajan_40494.t"/>
    <property type="gene ID" value="C.cajan_40494"/>
</dbReference>
<keyword evidence="1 4" id="KW-0812">Transmembrane</keyword>
<accession>A0A151QUW9</accession>
<keyword evidence="3 4" id="KW-0472">Membrane</keyword>
<dbReference type="AlphaFoldDB" id="A0A151QUW9"/>
<dbReference type="Proteomes" id="UP000075243">
    <property type="component" value="Unassembled WGS sequence"/>
</dbReference>
<feature type="transmembrane region" description="Helical" evidence="4">
    <location>
        <begin position="56"/>
        <end position="75"/>
    </location>
</feature>
<evidence type="ECO:0000256" key="4">
    <source>
        <dbReference type="SAM" id="Phobius"/>
    </source>
</evidence>
<dbReference type="PANTHER" id="PTHR31218">
    <property type="entry name" value="WAT1-RELATED PROTEIN"/>
    <property type="match status" value="1"/>
</dbReference>
<dbReference type="GO" id="GO:0022857">
    <property type="term" value="F:transmembrane transporter activity"/>
    <property type="evidence" value="ECO:0007669"/>
    <property type="project" value="InterPro"/>
</dbReference>